<protein>
    <submittedName>
        <fullName evidence="4">Peptidase M61</fullName>
    </submittedName>
</protein>
<gene>
    <name evidence="4" type="ORF">JMN32_07020</name>
</gene>
<dbReference type="SUPFAM" id="SSF55486">
    <property type="entry name" value="Metalloproteases ('zincins'), catalytic domain"/>
    <property type="match status" value="1"/>
</dbReference>
<evidence type="ECO:0000256" key="1">
    <source>
        <dbReference type="SAM" id="SignalP"/>
    </source>
</evidence>
<dbReference type="InterPro" id="IPR007963">
    <property type="entry name" value="Peptidase_M61_catalytic"/>
</dbReference>
<dbReference type="Pfam" id="PF05299">
    <property type="entry name" value="Peptidase_M61"/>
    <property type="match status" value="1"/>
</dbReference>
<dbReference type="Pfam" id="PF17899">
    <property type="entry name" value="Peptidase_M61_N"/>
    <property type="match status" value="1"/>
</dbReference>
<keyword evidence="5" id="KW-1185">Reference proteome</keyword>
<dbReference type="Proteomes" id="UP000614216">
    <property type="component" value="Unassembled WGS sequence"/>
</dbReference>
<evidence type="ECO:0000259" key="3">
    <source>
        <dbReference type="Pfam" id="PF17899"/>
    </source>
</evidence>
<feature type="chain" id="PRO_5037067192" evidence="1">
    <location>
        <begin position="20"/>
        <end position="635"/>
    </location>
</feature>
<feature type="signal peptide" evidence="1">
    <location>
        <begin position="1"/>
        <end position="19"/>
    </location>
</feature>
<dbReference type="EMBL" id="JAEUGD010000023">
    <property type="protein sequence ID" value="MBL6446051.1"/>
    <property type="molecule type" value="Genomic_DNA"/>
</dbReference>
<feature type="domain" description="Peptidase M61 catalytic" evidence="2">
    <location>
        <begin position="313"/>
        <end position="419"/>
    </location>
</feature>
<evidence type="ECO:0000259" key="2">
    <source>
        <dbReference type="Pfam" id="PF05299"/>
    </source>
</evidence>
<evidence type="ECO:0000313" key="5">
    <source>
        <dbReference type="Proteomes" id="UP000614216"/>
    </source>
</evidence>
<name>A0A937G043_9BACT</name>
<dbReference type="RefSeq" id="WP_202855599.1">
    <property type="nucleotide sequence ID" value="NZ_JAEUGD010000023.1"/>
</dbReference>
<reference evidence="4" key="1">
    <citation type="submission" date="2021-01" db="EMBL/GenBank/DDBJ databases">
        <title>Fulvivirga kasyanovii gen. nov., sp nov., a novel member of the phylum Bacteroidetes isolated from seawater in a mussel farm.</title>
        <authorList>
            <person name="Zhao L.-H."/>
            <person name="Wang Z.-J."/>
        </authorList>
    </citation>
    <scope>NUCLEOTIDE SEQUENCE</scope>
    <source>
        <strain evidence="4">29W222</strain>
    </source>
</reference>
<accession>A0A937G043</accession>
<sequence length="635" mass="72295">MKKLFILSLLIICSAWSFANDHYKYTIDLTKVSEDKVYVELEPPTIKKNEITFYLPKIIPGTYSIADYGRMVTEFSAFDKKGRKLEVERVDDNSWIIKGAKKLVKISYWVDDTYDTEKEGPSIFEPAGTNIEADKNYVLNPSGFFGYFEGMKEMPFNINVIRHENFYGATGLVPVNTGAELHTVVNLEKSEKETPSDKKVDQFKVGDYDRLVDSPIMYSAPDTALIKVADTEVLIASYSPNKVVNAKEIAASIKEILQAQKEYLGGELPVNKYAFIFYFTDQPVLSYGALEHSYSSFYYMPEMQIQAMASQLRDFAAHEFFHIVTPLTIHSKEIEDFDFNDPKMSKHLWMYEGVTEYFAGNMQIQYDLIGPDEYLEILREKMITASHFLDTVAFTDISKFTLNQYSDQYYNVYQKGALIGLALDLKLLELSNGEYGLQELMHDLSKKYGKNSAFDDEQLFDIITAMTYPEIGEFLKTYVGGSTPLPYKKMFETVGINYKAEENVEFYSLGLQQSNITIAEYEGQKYLAIADVASLNAMGDSLAFKEGDILLEINGQELPPLGPETGPFIGDVQDSLDEGQTLSYTVLRQDNEGNYKEVELSSPVFKVQAAQQHLFELMENPTEKQLLIREAWLRP</sequence>
<keyword evidence="1" id="KW-0732">Signal</keyword>
<proteinExistence type="predicted"/>
<dbReference type="AlphaFoldDB" id="A0A937G043"/>
<dbReference type="Gene3D" id="1.10.390.10">
    <property type="entry name" value="Neutral Protease Domain 2"/>
    <property type="match status" value="1"/>
</dbReference>
<comment type="caution">
    <text evidence="4">The sequence shown here is derived from an EMBL/GenBank/DDBJ whole genome shotgun (WGS) entry which is preliminary data.</text>
</comment>
<dbReference type="Gene3D" id="2.60.40.3650">
    <property type="match status" value="1"/>
</dbReference>
<feature type="domain" description="Peptidase M61 N-terminal" evidence="3">
    <location>
        <begin position="24"/>
        <end position="219"/>
    </location>
</feature>
<organism evidence="4 5">
    <name type="scientific">Fulvivirga marina</name>
    <dbReference type="NCBI Taxonomy" id="2494733"/>
    <lineage>
        <taxon>Bacteria</taxon>
        <taxon>Pseudomonadati</taxon>
        <taxon>Bacteroidota</taxon>
        <taxon>Cytophagia</taxon>
        <taxon>Cytophagales</taxon>
        <taxon>Fulvivirgaceae</taxon>
        <taxon>Fulvivirga</taxon>
    </lineage>
</organism>
<evidence type="ECO:0000313" key="4">
    <source>
        <dbReference type="EMBL" id="MBL6446051.1"/>
    </source>
</evidence>
<dbReference type="InterPro" id="IPR040756">
    <property type="entry name" value="Peptidase_M61_N"/>
</dbReference>
<dbReference type="InterPro" id="IPR027268">
    <property type="entry name" value="Peptidase_M4/M1_CTD_sf"/>
</dbReference>